<dbReference type="Proteomes" id="UP001195483">
    <property type="component" value="Unassembled WGS sequence"/>
</dbReference>
<dbReference type="PROSITE" id="PS50853">
    <property type="entry name" value="FN3"/>
    <property type="match status" value="1"/>
</dbReference>
<name>A0AAE0T721_9BIVA</name>
<proteinExistence type="inferred from homology"/>
<dbReference type="Gene3D" id="3.30.930.10">
    <property type="entry name" value="Bira Bifunctional Protein, Domain 2"/>
    <property type="match status" value="1"/>
</dbReference>
<dbReference type="PROSITE" id="PS51402">
    <property type="entry name" value="CATALASE_3"/>
    <property type="match status" value="1"/>
</dbReference>
<dbReference type="PROSITE" id="PS51733">
    <property type="entry name" value="BPL_LPL_CATALYTIC"/>
    <property type="match status" value="1"/>
</dbReference>
<evidence type="ECO:0000313" key="10">
    <source>
        <dbReference type="EMBL" id="KAK3605007.1"/>
    </source>
</evidence>
<dbReference type="SUPFAM" id="SSF56634">
    <property type="entry name" value="Heme-dependent catalase-like"/>
    <property type="match status" value="1"/>
</dbReference>
<dbReference type="Pfam" id="PF00199">
    <property type="entry name" value="Catalase"/>
    <property type="match status" value="1"/>
</dbReference>
<dbReference type="GO" id="GO:0020037">
    <property type="term" value="F:heme binding"/>
    <property type="evidence" value="ECO:0007669"/>
    <property type="project" value="InterPro"/>
</dbReference>
<dbReference type="Pfam" id="PF09479">
    <property type="entry name" value="Flg_new"/>
    <property type="match status" value="2"/>
</dbReference>
<evidence type="ECO:0000256" key="1">
    <source>
        <dbReference type="ARBA" id="ARBA00004196"/>
    </source>
</evidence>
<organism evidence="10 11">
    <name type="scientific">Potamilus streckersoni</name>
    <dbReference type="NCBI Taxonomy" id="2493646"/>
    <lineage>
        <taxon>Eukaryota</taxon>
        <taxon>Metazoa</taxon>
        <taxon>Spiralia</taxon>
        <taxon>Lophotrochozoa</taxon>
        <taxon>Mollusca</taxon>
        <taxon>Bivalvia</taxon>
        <taxon>Autobranchia</taxon>
        <taxon>Heteroconchia</taxon>
        <taxon>Palaeoheterodonta</taxon>
        <taxon>Unionida</taxon>
        <taxon>Unionoidea</taxon>
        <taxon>Unionidae</taxon>
        <taxon>Ambleminae</taxon>
        <taxon>Lampsilini</taxon>
        <taxon>Potamilus</taxon>
    </lineage>
</organism>
<dbReference type="InterPro" id="IPR004143">
    <property type="entry name" value="BPL_LPL_catalytic"/>
</dbReference>
<dbReference type="SUPFAM" id="SSF55681">
    <property type="entry name" value="Class II aaRS and biotin synthetases"/>
    <property type="match status" value="1"/>
</dbReference>
<feature type="domain" description="Fibronectin type-III" evidence="8">
    <location>
        <begin position="625"/>
        <end position="707"/>
    </location>
</feature>
<keyword evidence="3" id="KW-0575">Peroxidase</keyword>
<dbReference type="PANTHER" id="PTHR11465:SF9">
    <property type="entry name" value="CATALASE"/>
    <property type="match status" value="1"/>
</dbReference>
<feature type="domain" description="BPL/LPL catalytic" evidence="9">
    <location>
        <begin position="26"/>
        <end position="229"/>
    </location>
</feature>
<dbReference type="Gene3D" id="2.60.40.4270">
    <property type="entry name" value="Listeria-Bacteroides repeat domain"/>
    <property type="match status" value="2"/>
</dbReference>
<dbReference type="InterPro" id="IPR013378">
    <property type="entry name" value="InlB-like_B-rpt"/>
</dbReference>
<keyword evidence="4" id="KW-0349">Heme</keyword>
<comment type="similarity">
    <text evidence="2">Belongs to the catalase family.</text>
</comment>
<dbReference type="CDD" id="cd08153">
    <property type="entry name" value="srpA_like"/>
    <property type="match status" value="1"/>
</dbReference>
<dbReference type="EMBL" id="JAEAOA010000085">
    <property type="protein sequence ID" value="KAK3605007.1"/>
    <property type="molecule type" value="Genomic_DNA"/>
</dbReference>
<evidence type="ECO:0000256" key="7">
    <source>
        <dbReference type="ARBA" id="ARBA00023004"/>
    </source>
</evidence>
<comment type="caution">
    <text evidence="10">The sequence shown here is derived from an EMBL/GenBank/DDBJ whole genome shotgun (WGS) entry which is preliminary data.</text>
</comment>
<dbReference type="InterPro" id="IPR011614">
    <property type="entry name" value="Catalase_core"/>
</dbReference>
<evidence type="ECO:0000313" key="11">
    <source>
        <dbReference type="Proteomes" id="UP001195483"/>
    </source>
</evidence>
<dbReference type="PANTHER" id="PTHR11465">
    <property type="entry name" value="CATALASE"/>
    <property type="match status" value="1"/>
</dbReference>
<reference evidence="10" key="2">
    <citation type="journal article" date="2021" name="Genome Biol. Evol.">
        <title>Developing a high-quality reference genome for a parasitic bivalve with doubly uniparental inheritance (Bivalvia: Unionida).</title>
        <authorList>
            <person name="Smith C.H."/>
        </authorList>
    </citation>
    <scope>NUCLEOTIDE SEQUENCE</scope>
    <source>
        <strain evidence="10">CHS0354</strain>
        <tissue evidence="10">Mantle</tissue>
    </source>
</reference>
<evidence type="ECO:0008006" key="12">
    <source>
        <dbReference type="Google" id="ProtNLM"/>
    </source>
</evidence>
<dbReference type="GO" id="GO:0004096">
    <property type="term" value="F:catalase activity"/>
    <property type="evidence" value="ECO:0007669"/>
    <property type="project" value="InterPro"/>
</dbReference>
<evidence type="ECO:0000256" key="3">
    <source>
        <dbReference type="ARBA" id="ARBA00022559"/>
    </source>
</evidence>
<keyword evidence="7" id="KW-0408">Iron</keyword>
<dbReference type="InterPro" id="IPR018028">
    <property type="entry name" value="Catalase"/>
</dbReference>
<dbReference type="Pfam" id="PF21948">
    <property type="entry name" value="LplA-B_cat"/>
    <property type="match status" value="1"/>
</dbReference>
<dbReference type="InterPro" id="IPR003961">
    <property type="entry name" value="FN3_dom"/>
</dbReference>
<dbReference type="InterPro" id="IPR045864">
    <property type="entry name" value="aa-tRNA-synth_II/BPL/LPL"/>
</dbReference>
<evidence type="ECO:0000256" key="2">
    <source>
        <dbReference type="ARBA" id="ARBA00005329"/>
    </source>
</evidence>
<keyword evidence="6" id="KW-0560">Oxidoreductase</keyword>
<dbReference type="Gene3D" id="2.40.180.10">
    <property type="entry name" value="Catalase core domain"/>
    <property type="match status" value="1"/>
</dbReference>
<dbReference type="InterPro" id="IPR013783">
    <property type="entry name" value="Ig-like_fold"/>
</dbReference>
<dbReference type="InterPro" id="IPR024168">
    <property type="entry name" value="Catalase_SrpA-type_pred"/>
</dbReference>
<reference evidence="10" key="1">
    <citation type="journal article" date="2021" name="Genome Biol. Evol.">
        <title>A High-Quality Reference Genome for a Parasitic Bivalve with Doubly Uniparental Inheritance (Bivalvia: Unionida).</title>
        <authorList>
            <person name="Smith C.H."/>
        </authorList>
    </citation>
    <scope>NUCLEOTIDE SEQUENCE</scope>
    <source>
        <strain evidence="10">CHS0354</strain>
    </source>
</reference>
<dbReference type="InterPro" id="IPR042229">
    <property type="entry name" value="Listeria/Bacterioides_rpt_sf"/>
</dbReference>
<sequence>MAAEENMATDASMITLLESLESKDISEQSAVVRFYSWSENAISVGFHQNISDFDLSRLENDHVKLVRRPTGGRAVFHAVGGDLTFAFVHRATHSPTEHLLQMNKAIQVGMRFLGIEVELENGLKKNIERSNRHAICFNSLTRAELKVNNRKLVGTAQRRFGSMMIHQGTIPISENQYRMAHYLKYKNYMIEELRKNEISLQSILHREIDFNEASNHLLNGIVKQFVRALSQEKDVTNAELVQALQKTFGKHAGKRASHAKGLCYTGYFRASDNASEYSKASIFKKQSSVIPVIGRFSLAGGNPKVSDKARLARGLAARLSVSQNEQVDFVFLSTPVFFASTLQEFVGFLGARIPDPATQKPDPDKIKAFAAAHPKTTKQAKWLETHPIPSSYTATSYFGVHAFKLTNKTGKSRWVKWEFVPTKGEKSLTDDELKSKPDDFYRDQLQAELNIGEVSFDLYAVLGQDGDCAAPTPTKFTITINANGGTDGATTTIEVESGKTATLPTAGLPTRTGYTITSWFTKSNEKETVFVFGLTLVTENITIYPKWGANTYTVTLNANGGTPDVAKKISVTYEGTVSVNPAELPTRAKHTLVIWNTKADGSGTPFIFGTTKVTSDITIYAQWIGIPTLTANVKSASQIDLSWERITNITKYNLFDGSTQIGGDINDTKYSHTGLDESSIHSYTLKACNNGGCSDASNAVTATTNEAKVTVTEIPKIGTDKRFHYVAFSIHADANLTDYTLGLVLKTNPETIPTATAL</sequence>
<reference evidence="10" key="3">
    <citation type="submission" date="2023-05" db="EMBL/GenBank/DDBJ databases">
        <authorList>
            <person name="Smith C.H."/>
        </authorList>
    </citation>
    <scope>NUCLEOTIDE SEQUENCE</scope>
    <source>
        <strain evidence="10">CHS0354</strain>
        <tissue evidence="10">Mantle</tissue>
    </source>
</reference>
<dbReference type="CDD" id="cd00063">
    <property type="entry name" value="FN3"/>
    <property type="match status" value="1"/>
</dbReference>
<evidence type="ECO:0000259" key="8">
    <source>
        <dbReference type="PROSITE" id="PS50853"/>
    </source>
</evidence>
<accession>A0AAE0T721</accession>
<dbReference type="SMART" id="SM01060">
    <property type="entry name" value="Catalase"/>
    <property type="match status" value="1"/>
</dbReference>
<evidence type="ECO:0000256" key="6">
    <source>
        <dbReference type="ARBA" id="ARBA00023002"/>
    </source>
</evidence>
<evidence type="ECO:0000259" key="9">
    <source>
        <dbReference type="PROSITE" id="PS51733"/>
    </source>
</evidence>
<protein>
    <recommendedName>
        <fullName evidence="12">Catalase</fullName>
    </recommendedName>
</protein>
<dbReference type="GO" id="GO:0005737">
    <property type="term" value="C:cytoplasm"/>
    <property type="evidence" value="ECO:0007669"/>
    <property type="project" value="TreeGrafter"/>
</dbReference>
<dbReference type="GO" id="GO:0046872">
    <property type="term" value="F:metal ion binding"/>
    <property type="evidence" value="ECO:0007669"/>
    <property type="project" value="UniProtKB-KW"/>
</dbReference>
<dbReference type="GO" id="GO:0042542">
    <property type="term" value="P:response to hydrogen peroxide"/>
    <property type="evidence" value="ECO:0007669"/>
    <property type="project" value="TreeGrafter"/>
</dbReference>
<dbReference type="GO" id="GO:0042744">
    <property type="term" value="P:hydrogen peroxide catabolic process"/>
    <property type="evidence" value="ECO:0007669"/>
    <property type="project" value="TreeGrafter"/>
</dbReference>
<gene>
    <name evidence="10" type="ORF">CHS0354_000672</name>
</gene>
<dbReference type="Gene3D" id="2.60.40.10">
    <property type="entry name" value="Immunoglobulins"/>
    <property type="match status" value="1"/>
</dbReference>
<keyword evidence="5" id="KW-0479">Metal-binding</keyword>
<dbReference type="SUPFAM" id="SSF49265">
    <property type="entry name" value="Fibronectin type III"/>
    <property type="match status" value="1"/>
</dbReference>
<dbReference type="InterPro" id="IPR020835">
    <property type="entry name" value="Catalase_sf"/>
</dbReference>
<dbReference type="InterPro" id="IPR036116">
    <property type="entry name" value="FN3_sf"/>
</dbReference>
<keyword evidence="11" id="KW-1185">Reference proteome</keyword>
<comment type="subcellular location">
    <subcellularLocation>
        <location evidence="1">Cell envelope</location>
    </subcellularLocation>
</comment>
<evidence type="ECO:0000256" key="5">
    <source>
        <dbReference type="ARBA" id="ARBA00022723"/>
    </source>
</evidence>
<evidence type="ECO:0000256" key="4">
    <source>
        <dbReference type="ARBA" id="ARBA00022617"/>
    </source>
</evidence>
<dbReference type="AlphaFoldDB" id="A0AAE0T721"/>